<evidence type="ECO:0000313" key="3">
    <source>
        <dbReference type="Proteomes" id="UP000050517"/>
    </source>
</evidence>
<protein>
    <submittedName>
        <fullName evidence="2">MarR family protein</fullName>
    </submittedName>
</protein>
<dbReference type="InterPro" id="IPR039422">
    <property type="entry name" value="MarR/SlyA-like"/>
</dbReference>
<dbReference type="SUPFAM" id="SSF46785">
    <property type="entry name" value="Winged helix' DNA-binding domain"/>
    <property type="match status" value="1"/>
</dbReference>
<gene>
    <name evidence="2" type="ORF">Cocul_01180</name>
</gene>
<dbReference type="InterPro" id="IPR036390">
    <property type="entry name" value="WH_DNA-bd_sf"/>
</dbReference>
<dbReference type="PATRIC" id="fig|1544416.3.peg.1184"/>
<reference evidence="2 3" key="1">
    <citation type="submission" date="2015-10" db="EMBL/GenBank/DDBJ databases">
        <title>Corynebacteirum lowii and Corynebacterium oculi species nova, derived from human clinical disease and and emended description of Corynebacterium mastiditis.</title>
        <authorList>
            <person name="Bernard K."/>
            <person name="Pacheco A.L."/>
            <person name="Mcdougall C."/>
            <person name="Burtx T."/>
            <person name="Weibe D."/>
            <person name="Tyler S."/>
            <person name="Olson A.B."/>
            <person name="Cnockaert M."/>
            <person name="Eguchi H."/>
            <person name="Kuwahara T."/>
            <person name="Nakayama-Imaohji H."/>
            <person name="Boudewijins M."/>
            <person name="Van Hoecke F."/>
            <person name="Bernier A.-M."/>
            <person name="Vandamme P."/>
        </authorList>
    </citation>
    <scope>NUCLEOTIDE SEQUENCE [LARGE SCALE GENOMIC DNA]</scope>
    <source>
        <strain evidence="2 3">NML 130210</strain>
    </source>
</reference>
<sequence length="149" mass="16089">MYACGMNTNPPDLAESRDLARMIVTVAEQARSSFATAVAPLGLPVHLARTVILLNTPRSMREIATELACDPSHVTGIADQLEQRGLATRIPGADRRVKMLKLTTAGSELQQELSEAVRSQGSFAHQLSPEQRAQLRGLLHALLEPGNPT</sequence>
<organism evidence="2 3">
    <name type="scientific">Corynebacterium oculi</name>
    <dbReference type="NCBI Taxonomy" id="1544416"/>
    <lineage>
        <taxon>Bacteria</taxon>
        <taxon>Bacillati</taxon>
        <taxon>Actinomycetota</taxon>
        <taxon>Actinomycetes</taxon>
        <taxon>Mycobacteriales</taxon>
        <taxon>Corynebacteriaceae</taxon>
        <taxon>Corynebacterium</taxon>
    </lineage>
</organism>
<evidence type="ECO:0000313" key="2">
    <source>
        <dbReference type="EMBL" id="KQB84379.1"/>
    </source>
</evidence>
<dbReference type="Proteomes" id="UP000050517">
    <property type="component" value="Unassembled WGS sequence"/>
</dbReference>
<dbReference type="InterPro" id="IPR036388">
    <property type="entry name" value="WH-like_DNA-bd_sf"/>
</dbReference>
<name>A0A0Q0YPI9_9CORY</name>
<keyword evidence="3" id="KW-1185">Reference proteome</keyword>
<dbReference type="PANTHER" id="PTHR33164:SF99">
    <property type="entry name" value="MARR FAMILY REGULATORY PROTEIN"/>
    <property type="match status" value="1"/>
</dbReference>
<dbReference type="PROSITE" id="PS50995">
    <property type="entry name" value="HTH_MARR_2"/>
    <property type="match status" value="1"/>
</dbReference>
<feature type="domain" description="HTH marR-type" evidence="1">
    <location>
        <begin position="16"/>
        <end position="144"/>
    </location>
</feature>
<dbReference type="EMBL" id="LKST01000002">
    <property type="protein sequence ID" value="KQB84379.1"/>
    <property type="molecule type" value="Genomic_DNA"/>
</dbReference>
<proteinExistence type="predicted"/>
<dbReference type="GO" id="GO:0003700">
    <property type="term" value="F:DNA-binding transcription factor activity"/>
    <property type="evidence" value="ECO:0007669"/>
    <property type="project" value="InterPro"/>
</dbReference>
<dbReference type="Pfam" id="PF01047">
    <property type="entry name" value="MarR"/>
    <property type="match status" value="1"/>
</dbReference>
<comment type="caution">
    <text evidence="2">The sequence shown here is derived from an EMBL/GenBank/DDBJ whole genome shotgun (WGS) entry which is preliminary data.</text>
</comment>
<accession>A0A0Q0YPI9</accession>
<dbReference type="GO" id="GO:0006950">
    <property type="term" value="P:response to stress"/>
    <property type="evidence" value="ECO:0007669"/>
    <property type="project" value="TreeGrafter"/>
</dbReference>
<dbReference type="SMART" id="SM00347">
    <property type="entry name" value="HTH_MARR"/>
    <property type="match status" value="1"/>
</dbReference>
<dbReference type="STRING" id="1544416.Cocul_01180"/>
<dbReference type="PANTHER" id="PTHR33164">
    <property type="entry name" value="TRANSCRIPTIONAL REGULATOR, MARR FAMILY"/>
    <property type="match status" value="1"/>
</dbReference>
<dbReference type="AlphaFoldDB" id="A0A0Q0YPI9"/>
<dbReference type="InterPro" id="IPR000835">
    <property type="entry name" value="HTH_MarR-typ"/>
</dbReference>
<evidence type="ECO:0000259" key="1">
    <source>
        <dbReference type="PROSITE" id="PS50995"/>
    </source>
</evidence>
<dbReference type="Gene3D" id="1.10.10.10">
    <property type="entry name" value="Winged helix-like DNA-binding domain superfamily/Winged helix DNA-binding domain"/>
    <property type="match status" value="1"/>
</dbReference>